<dbReference type="InterPro" id="IPR036388">
    <property type="entry name" value="WH-like_DNA-bd_sf"/>
</dbReference>
<protein>
    <submittedName>
        <fullName evidence="1">Uncharacterized protein conserved in archaea</fullName>
    </submittedName>
</protein>
<dbReference type="STRING" id="1278311.GCA_000428705_00426"/>
<dbReference type="Gene3D" id="3.40.50.720">
    <property type="entry name" value="NAD(P)-binding Rossmann-like Domain"/>
    <property type="match status" value="1"/>
</dbReference>
<proteinExistence type="predicted"/>
<evidence type="ECO:0000313" key="1">
    <source>
        <dbReference type="EMBL" id="VEU79979.1"/>
    </source>
</evidence>
<keyword evidence="2" id="KW-1185">Reference proteome</keyword>
<dbReference type="SUPFAM" id="SSF46785">
    <property type="entry name" value="Winged helix' DNA-binding domain"/>
    <property type="match status" value="1"/>
</dbReference>
<dbReference type="Gene3D" id="1.10.10.10">
    <property type="entry name" value="Winged helix-like DNA-binding domain superfamily/Winged helix DNA-binding domain"/>
    <property type="match status" value="1"/>
</dbReference>
<dbReference type="Pfam" id="PF13412">
    <property type="entry name" value="HTH_24"/>
    <property type="match status" value="1"/>
</dbReference>
<reference evidence="1 2" key="1">
    <citation type="submission" date="2019-01" db="EMBL/GenBank/DDBJ databases">
        <authorList>
            <consortium name="Pathogen Informatics"/>
        </authorList>
    </citation>
    <scope>NUCLEOTIDE SEQUENCE [LARGE SCALE GENOMIC DNA]</scope>
    <source>
        <strain evidence="1 2">NCTC10138</strain>
    </source>
</reference>
<dbReference type="KEGG" id="aaxa:NCTC10138_00332"/>
<dbReference type="EMBL" id="LR215048">
    <property type="protein sequence ID" value="VEU79979.1"/>
    <property type="molecule type" value="Genomic_DNA"/>
</dbReference>
<dbReference type="InterPro" id="IPR036390">
    <property type="entry name" value="WH_DNA-bd_sf"/>
</dbReference>
<dbReference type="AlphaFoldDB" id="A0A449BC12"/>
<dbReference type="RefSeq" id="WP_026390110.1">
    <property type="nucleotide sequence ID" value="NZ_LR215048.1"/>
</dbReference>
<accession>A0A449BC12</accession>
<sequence length="212" mass="24429">MSLNEFFNPTPLYKEYLVLDLIDKDKNITQREISKTVGISLSMVNQYLDEYENKGYIIREYKSTKVVKYLITEKGKERKRVLNIGYLSATQRLYKSAKEETTTFINQIIEKGFKNIIFYGAGEVAEIFLQTINDNNSIPINVVGVVDDDLSKVGKKIVNTTIKDNSIVNNIKHDGVLIASYTNHDQIYKKLISLGYPKNKILYFFNETKSEE</sequence>
<name>A0A449BC12_HAPAX</name>
<organism evidence="1 2">
    <name type="scientific">Haploplasma axanthum</name>
    <name type="common">Acholeplasma axanthum</name>
    <dbReference type="NCBI Taxonomy" id="29552"/>
    <lineage>
        <taxon>Bacteria</taxon>
        <taxon>Bacillati</taxon>
        <taxon>Mycoplasmatota</taxon>
        <taxon>Mollicutes</taxon>
        <taxon>Acholeplasmatales</taxon>
        <taxon>Acholeplasmataceae</taxon>
        <taxon>Haploplasma</taxon>
    </lineage>
</organism>
<evidence type="ECO:0000313" key="2">
    <source>
        <dbReference type="Proteomes" id="UP000289841"/>
    </source>
</evidence>
<gene>
    <name evidence="1" type="ORF">NCTC10138_00332</name>
</gene>
<dbReference type="Proteomes" id="UP000289841">
    <property type="component" value="Chromosome"/>
</dbReference>